<dbReference type="AlphaFoldDB" id="A0A381XUR6"/>
<protein>
    <submittedName>
        <fullName evidence="1">Uncharacterized protein</fullName>
    </submittedName>
</protein>
<reference evidence="1" key="1">
    <citation type="submission" date="2018-05" db="EMBL/GenBank/DDBJ databases">
        <authorList>
            <person name="Lanie J.A."/>
            <person name="Ng W.-L."/>
            <person name="Kazmierczak K.M."/>
            <person name="Andrzejewski T.M."/>
            <person name="Davidsen T.M."/>
            <person name="Wayne K.J."/>
            <person name="Tettelin H."/>
            <person name="Glass J.I."/>
            <person name="Rusch D."/>
            <person name="Podicherti R."/>
            <person name="Tsui H.-C.T."/>
            <person name="Winkler M.E."/>
        </authorList>
    </citation>
    <scope>NUCLEOTIDE SEQUENCE</scope>
</reference>
<gene>
    <name evidence="1" type="ORF">METZ01_LOCUS121299</name>
</gene>
<dbReference type="EMBL" id="UINC01016441">
    <property type="protein sequence ID" value="SVA68445.1"/>
    <property type="molecule type" value="Genomic_DNA"/>
</dbReference>
<feature type="non-terminal residue" evidence="1">
    <location>
        <position position="23"/>
    </location>
</feature>
<evidence type="ECO:0000313" key="1">
    <source>
        <dbReference type="EMBL" id="SVA68445.1"/>
    </source>
</evidence>
<accession>A0A381XUR6</accession>
<organism evidence="1">
    <name type="scientific">marine metagenome</name>
    <dbReference type="NCBI Taxonomy" id="408172"/>
    <lineage>
        <taxon>unclassified sequences</taxon>
        <taxon>metagenomes</taxon>
        <taxon>ecological metagenomes</taxon>
    </lineage>
</organism>
<proteinExistence type="predicted"/>
<name>A0A381XUR6_9ZZZZ</name>
<sequence length="23" mass="2620">MTRNRDDVLATAYRYFLAVSEAG</sequence>